<dbReference type="Proteomes" id="UP000277191">
    <property type="component" value="Chromosome 1"/>
</dbReference>
<name>A0A3S9N7R0_9BURK</name>
<reference evidence="2 3" key="1">
    <citation type="submission" date="2018-12" db="EMBL/GenBank/DDBJ databases">
        <title>Cadmium resistance mechanism in endophytic bacteria Burkholderia cenocepacia YG-3.</title>
        <authorList>
            <person name="Zhang X."/>
            <person name="Wang X."/>
            <person name="Zhu Y."/>
        </authorList>
    </citation>
    <scope>NUCLEOTIDE SEQUENCE [LARGE SCALE GENOMIC DNA]</scope>
    <source>
        <strain evidence="2 3">YG-3</strain>
    </source>
</reference>
<evidence type="ECO:0000313" key="3">
    <source>
        <dbReference type="Proteomes" id="UP000277191"/>
    </source>
</evidence>
<keyword evidence="1" id="KW-0175">Coiled coil</keyword>
<dbReference type="EMBL" id="CP034545">
    <property type="protein sequence ID" value="AZQ51728.1"/>
    <property type="molecule type" value="Genomic_DNA"/>
</dbReference>
<sequence>MEREILKLKRAIDAKHDEFLQVQSDRECAQQVADAGGGDTGAVAALQRQRAEMLGKAYLAGETADTEQIDREIEKLEAQLREARKNAEGAAAAVGLLQDKANGLLREESVLRQRQAALARDLMQTRYDETKARYVEKVYGLISELQALYALERGLEYFRGPNEPKPPLKLTEQLLIALRARGLCLPPGIEPNRYPDTAWDVHIPYALDHDHHGEFAAKEIEALSQELREYGFE</sequence>
<gene>
    <name evidence="2" type="ORF">D5R55_12355</name>
</gene>
<evidence type="ECO:0000256" key="1">
    <source>
        <dbReference type="SAM" id="Coils"/>
    </source>
</evidence>
<evidence type="ECO:0000313" key="2">
    <source>
        <dbReference type="EMBL" id="AZQ51728.1"/>
    </source>
</evidence>
<proteinExistence type="predicted"/>
<dbReference type="RefSeq" id="WP_126362479.1">
    <property type="nucleotide sequence ID" value="NZ_CP034545.1"/>
</dbReference>
<accession>A0A3S9N7R0</accession>
<organism evidence="2 3">
    <name type="scientific">Burkholderia cenocepacia</name>
    <dbReference type="NCBI Taxonomy" id="95486"/>
    <lineage>
        <taxon>Bacteria</taxon>
        <taxon>Pseudomonadati</taxon>
        <taxon>Pseudomonadota</taxon>
        <taxon>Betaproteobacteria</taxon>
        <taxon>Burkholderiales</taxon>
        <taxon>Burkholderiaceae</taxon>
        <taxon>Burkholderia</taxon>
        <taxon>Burkholderia cepacia complex</taxon>
    </lineage>
</organism>
<protein>
    <submittedName>
        <fullName evidence="2">Uncharacterized protein</fullName>
    </submittedName>
</protein>
<feature type="coiled-coil region" evidence="1">
    <location>
        <begin position="59"/>
        <end position="93"/>
    </location>
</feature>
<dbReference type="AlphaFoldDB" id="A0A3S9N7R0"/>